<dbReference type="HOGENOM" id="CLU_023401_1_0_11"/>
<evidence type="ECO:0000313" key="5">
    <source>
        <dbReference type="EMBL" id="MDX5894411.1"/>
    </source>
</evidence>
<proteinExistence type="predicted"/>
<name>A0A023X4T4_RUBRA</name>
<reference evidence="4 6" key="1">
    <citation type="submission" date="2014-03" db="EMBL/GenBank/DDBJ databases">
        <title>Complete genome sequence of the Radio-Resistant Rubrobacter radiotolerans RSPS-4.</title>
        <authorList>
            <person name="Egas C.C."/>
            <person name="Barroso C.C."/>
            <person name="Froufe H.J.C."/>
            <person name="Pacheco J.J."/>
            <person name="Albuquerque L.L."/>
            <person name="da Costa M.M.S."/>
        </authorList>
    </citation>
    <scope>NUCLEOTIDE SEQUENCE [LARGE SCALE GENOMIC DNA]</scope>
    <source>
        <strain evidence="4 6">RSPS-4</strain>
    </source>
</reference>
<dbReference type="EMBL" id="JAWXXX010000001">
    <property type="protein sequence ID" value="MDX5894411.1"/>
    <property type="molecule type" value="Genomic_DNA"/>
</dbReference>
<evidence type="ECO:0000259" key="3">
    <source>
        <dbReference type="Pfam" id="PF16173"/>
    </source>
</evidence>
<evidence type="ECO:0000259" key="2">
    <source>
        <dbReference type="Pfam" id="PF16116"/>
    </source>
</evidence>
<dbReference type="PATRIC" id="fig|42256.3.peg.1745"/>
<dbReference type="eggNOG" id="ENOG502Z8UY">
    <property type="taxonomic scope" value="Bacteria"/>
</dbReference>
<keyword evidence="6" id="KW-1185">Reference proteome</keyword>
<dbReference type="Pfam" id="PF16173">
    <property type="entry name" value="DUF4874"/>
    <property type="match status" value="1"/>
</dbReference>
<evidence type="ECO:0000313" key="4">
    <source>
        <dbReference type="EMBL" id="AHY47005.1"/>
    </source>
</evidence>
<sequence length="545" mass="61891">MKPPTNNLLESSIPRSTFLKNAVKCLAAGTVAATVPAGLLTGGREAKAATSTRISATYKSNAGRFANPERGWFFSIEPIYRSYYSGGRLVVPGNTTMPHEPPPGFEAFALTKARLAEHRAEGVSLIRKYYLLADFKTRPISEAYLDEHVRYDMQLMRESGMKLIPRFVYNWNVEDYDPSDTTVEWTLAHLDQLAPILRDNYDVISHMEAGFVGLYGEWHGSRNENEGSGPGNPEGRWRDPETGGTYSHRVLNDNSRRIINYLLDALPKERMIALRYVNQLKQLYAETFGQGLEERSAFSGSDQSRIGMHDDSFQYNITHRGGYWPPSTTFGTTVYNSERSFQQQAARYTVMSGEPSGDDGSGYVFRVDPIAELKRMSWNSMNNYWYEARRDGVYDSWRERGLYDQIGSRLGYRLSLTRASVPRRIAAGNSLDLTFDIKNSGFSTFYNARKVQVVLRNASTGREFRLAVPKADPRRWWAGNTHRVTVGTRIPTSVPRGDYQLFLNLPDPAARLARRPEYSVRLANEGLWEARTGYNRLNLKIRVTR</sequence>
<feature type="domain" description="DUF4874" evidence="3">
    <location>
        <begin position="67"/>
        <end position="278"/>
    </location>
</feature>
<reference evidence="5" key="2">
    <citation type="submission" date="2023-11" db="EMBL/GenBank/DDBJ databases">
        <title>MicrobeMod: A computational toolkit for identifying prokaryotic methylation and restriction-modification with nanopore sequencing.</title>
        <authorList>
            <person name="Crits-Christoph A."/>
            <person name="Kang S.C."/>
            <person name="Lee H."/>
            <person name="Ostrov N."/>
        </authorList>
    </citation>
    <scope>NUCLEOTIDE SEQUENCE</scope>
    <source>
        <strain evidence="5">ATCC 51242</strain>
    </source>
</reference>
<dbReference type="RefSeq" id="WP_038682008.1">
    <property type="nucleotide sequence ID" value="NZ_CP007514.1"/>
</dbReference>
<dbReference type="Proteomes" id="UP001281130">
    <property type="component" value="Unassembled WGS sequence"/>
</dbReference>
<feature type="region of interest" description="Disordered" evidence="1">
    <location>
        <begin position="222"/>
        <end position="248"/>
    </location>
</feature>
<dbReference type="KEGG" id="rrd:RradSPS_1722"/>
<gene>
    <name evidence="4" type="ORF">RradSPS_1722</name>
    <name evidence="5" type="ORF">SIL72_10275</name>
</gene>
<dbReference type="InterPro" id="IPR032267">
    <property type="entry name" value="DUF4832"/>
</dbReference>
<dbReference type="Proteomes" id="UP000025229">
    <property type="component" value="Chromosome"/>
</dbReference>
<dbReference type="EMBL" id="CP007514">
    <property type="protein sequence ID" value="AHY47005.1"/>
    <property type="molecule type" value="Genomic_DNA"/>
</dbReference>
<dbReference type="STRING" id="42256.RradSPS_1722"/>
<accession>A0A023X4T4</accession>
<dbReference type="Pfam" id="PF16116">
    <property type="entry name" value="DUF4832"/>
    <property type="match status" value="1"/>
</dbReference>
<organism evidence="4 6">
    <name type="scientific">Rubrobacter radiotolerans</name>
    <name type="common">Arthrobacter radiotolerans</name>
    <dbReference type="NCBI Taxonomy" id="42256"/>
    <lineage>
        <taxon>Bacteria</taxon>
        <taxon>Bacillati</taxon>
        <taxon>Actinomycetota</taxon>
        <taxon>Rubrobacteria</taxon>
        <taxon>Rubrobacterales</taxon>
        <taxon>Rubrobacteraceae</taxon>
        <taxon>Rubrobacter</taxon>
    </lineage>
</organism>
<evidence type="ECO:0000256" key="1">
    <source>
        <dbReference type="SAM" id="MobiDB-lite"/>
    </source>
</evidence>
<feature type="domain" description="DUF4832" evidence="2">
    <location>
        <begin position="305"/>
        <end position="524"/>
    </location>
</feature>
<dbReference type="OrthoDB" id="9760654at2"/>
<evidence type="ECO:0000313" key="6">
    <source>
        <dbReference type="Proteomes" id="UP000025229"/>
    </source>
</evidence>
<dbReference type="AlphaFoldDB" id="A0A023X4T4"/>
<protein>
    <submittedName>
        <fullName evidence="5">DUF4832 domain-containing protein</fullName>
    </submittedName>
</protein>
<dbReference type="InterPro" id="IPR032379">
    <property type="entry name" value="DUF4874"/>
</dbReference>